<evidence type="ECO:0000256" key="2">
    <source>
        <dbReference type="SAM" id="SignalP"/>
    </source>
</evidence>
<dbReference type="Proteomes" id="UP000053766">
    <property type="component" value="Unassembled WGS sequence"/>
</dbReference>
<evidence type="ECO:0000256" key="1">
    <source>
        <dbReference type="SAM" id="Phobius"/>
    </source>
</evidence>
<dbReference type="AlphaFoldDB" id="A0A0D8XM27"/>
<keyword evidence="1" id="KW-1133">Transmembrane helix</keyword>
<evidence type="ECO:0000313" key="3">
    <source>
        <dbReference type="EMBL" id="KJH45673.1"/>
    </source>
</evidence>
<reference evidence="4" key="2">
    <citation type="journal article" date="2016" name="Sci. Rep.">
        <title>Dictyocaulus viviparus genome, variome and transcriptome elucidate lungworm biology and support future intervention.</title>
        <authorList>
            <person name="McNulty S.N."/>
            <person name="Strube C."/>
            <person name="Rosa B.A."/>
            <person name="Martin J.C."/>
            <person name="Tyagi R."/>
            <person name="Choi Y.J."/>
            <person name="Wang Q."/>
            <person name="Hallsworth Pepin K."/>
            <person name="Zhang X."/>
            <person name="Ozersky P."/>
            <person name="Wilson R.K."/>
            <person name="Sternberg P.W."/>
            <person name="Gasser R.B."/>
            <person name="Mitreva M."/>
        </authorList>
    </citation>
    <scope>NUCLEOTIDE SEQUENCE [LARGE SCALE GENOMIC DNA]</scope>
    <source>
        <strain evidence="4">HannoverDv2000</strain>
    </source>
</reference>
<protein>
    <submittedName>
        <fullName evidence="3">Uncharacterized protein</fullName>
    </submittedName>
</protein>
<keyword evidence="4" id="KW-1185">Reference proteome</keyword>
<accession>A0A0D8XM27</accession>
<keyword evidence="1" id="KW-0812">Transmembrane</keyword>
<gene>
    <name evidence="3" type="ORF">DICVIV_08289</name>
</gene>
<keyword evidence="2" id="KW-0732">Signal</keyword>
<proteinExistence type="predicted"/>
<dbReference type="EMBL" id="KN716394">
    <property type="protein sequence ID" value="KJH45673.1"/>
    <property type="molecule type" value="Genomic_DNA"/>
</dbReference>
<reference evidence="3 4" key="1">
    <citation type="submission" date="2013-11" db="EMBL/GenBank/DDBJ databases">
        <title>Draft genome of the bovine lungworm Dictyocaulus viviparus.</title>
        <authorList>
            <person name="Mitreva M."/>
        </authorList>
    </citation>
    <scope>NUCLEOTIDE SEQUENCE [LARGE SCALE GENOMIC DNA]</scope>
    <source>
        <strain evidence="3 4">HannoverDv2000</strain>
    </source>
</reference>
<name>A0A0D8XM27_DICVI</name>
<evidence type="ECO:0000313" key="4">
    <source>
        <dbReference type="Proteomes" id="UP000053766"/>
    </source>
</evidence>
<feature type="signal peptide" evidence="2">
    <location>
        <begin position="1"/>
        <end position="20"/>
    </location>
</feature>
<feature type="transmembrane region" description="Helical" evidence="1">
    <location>
        <begin position="100"/>
        <end position="118"/>
    </location>
</feature>
<keyword evidence="1" id="KW-0472">Membrane</keyword>
<sequence>MLTTPIVLIILLFPINKLNRNGNLVEGLVCMEGRDSAYSQKECDSDKNSCHRSRCISPSGVTDIRGCNKNSNGCNNILKSCHHHVRCYTCRRDLCNFTTIQMPSSFSFILLLLLIVVFR</sequence>
<organism evidence="3 4">
    <name type="scientific">Dictyocaulus viviparus</name>
    <name type="common">Bovine lungworm</name>
    <dbReference type="NCBI Taxonomy" id="29172"/>
    <lineage>
        <taxon>Eukaryota</taxon>
        <taxon>Metazoa</taxon>
        <taxon>Ecdysozoa</taxon>
        <taxon>Nematoda</taxon>
        <taxon>Chromadorea</taxon>
        <taxon>Rhabditida</taxon>
        <taxon>Rhabditina</taxon>
        <taxon>Rhabditomorpha</taxon>
        <taxon>Strongyloidea</taxon>
        <taxon>Metastrongylidae</taxon>
        <taxon>Dictyocaulus</taxon>
    </lineage>
</organism>
<feature type="chain" id="PRO_5002335935" evidence="2">
    <location>
        <begin position="21"/>
        <end position="119"/>
    </location>
</feature>